<comment type="caution">
    <text evidence="5">The sequence shown here is derived from an EMBL/GenBank/DDBJ whole genome shotgun (WGS) entry which is preliminary data.</text>
</comment>
<accession>A0ABP6VKN6</accession>
<evidence type="ECO:0000259" key="3">
    <source>
        <dbReference type="Pfam" id="PF17803"/>
    </source>
</evidence>
<evidence type="ECO:0008006" key="7">
    <source>
        <dbReference type="Google" id="ProtNLM"/>
    </source>
</evidence>
<dbReference type="InterPro" id="IPR041690">
    <property type="entry name" value="Cadherin_5"/>
</dbReference>
<name>A0ABP6VKN6_9ACTN</name>
<feature type="region of interest" description="Disordered" evidence="1">
    <location>
        <begin position="66"/>
        <end position="216"/>
    </location>
</feature>
<dbReference type="Pfam" id="PF00353">
    <property type="entry name" value="HemolysinCabind"/>
    <property type="match status" value="3"/>
</dbReference>
<reference evidence="6" key="1">
    <citation type="journal article" date="2019" name="Int. J. Syst. Evol. Microbiol.">
        <title>The Global Catalogue of Microorganisms (GCM) 10K type strain sequencing project: providing services to taxonomists for standard genome sequencing and annotation.</title>
        <authorList>
            <consortium name="The Broad Institute Genomics Platform"/>
            <consortium name="The Broad Institute Genome Sequencing Center for Infectious Disease"/>
            <person name="Wu L."/>
            <person name="Ma J."/>
        </authorList>
    </citation>
    <scope>NUCLEOTIDE SEQUENCE [LARGE SCALE GENOMIC DNA]</scope>
    <source>
        <strain evidence="6">JCM 17460</strain>
    </source>
</reference>
<evidence type="ECO:0000259" key="4">
    <source>
        <dbReference type="Pfam" id="PF17892"/>
    </source>
</evidence>
<dbReference type="InterPro" id="IPR040853">
    <property type="entry name" value="RapA2_cadherin-like"/>
</dbReference>
<feature type="domain" description="RapA2 cadherin-like" evidence="3">
    <location>
        <begin position="396"/>
        <end position="461"/>
    </location>
</feature>
<dbReference type="SMART" id="SM00710">
    <property type="entry name" value="PbH1"/>
    <property type="match status" value="12"/>
</dbReference>
<feature type="domain" description="Cadherin-like" evidence="4">
    <location>
        <begin position="834"/>
        <end position="909"/>
    </location>
</feature>
<dbReference type="RefSeq" id="WP_218234226.1">
    <property type="nucleotide sequence ID" value="NZ_BAABBB010000013.1"/>
</dbReference>
<dbReference type="Pfam" id="PF17803">
    <property type="entry name" value="Cadherin_4"/>
    <property type="match status" value="2"/>
</dbReference>
<dbReference type="EMBL" id="BAABBB010000013">
    <property type="protein sequence ID" value="GAA3537532.1"/>
    <property type="molecule type" value="Genomic_DNA"/>
</dbReference>
<feature type="chain" id="PRO_5045315876" description="Tandem-95 repeat protein" evidence="2">
    <location>
        <begin position="33"/>
        <end position="1850"/>
    </location>
</feature>
<protein>
    <recommendedName>
        <fullName evidence="7">Tandem-95 repeat protein</fullName>
    </recommendedName>
</protein>
<dbReference type="PANTHER" id="PTHR38340">
    <property type="entry name" value="S-LAYER PROTEIN"/>
    <property type="match status" value="1"/>
</dbReference>
<organism evidence="5 6">
    <name type="scientific">Nocardioides daeguensis</name>
    <dbReference type="NCBI Taxonomy" id="908359"/>
    <lineage>
        <taxon>Bacteria</taxon>
        <taxon>Bacillati</taxon>
        <taxon>Actinomycetota</taxon>
        <taxon>Actinomycetes</taxon>
        <taxon>Propionibacteriales</taxon>
        <taxon>Nocardioidaceae</taxon>
        <taxon>Nocardioides</taxon>
    </lineage>
</organism>
<proteinExistence type="predicted"/>
<feature type="compositionally biased region" description="Pro residues" evidence="1">
    <location>
        <begin position="198"/>
        <end position="208"/>
    </location>
</feature>
<gene>
    <name evidence="5" type="ORF">GCM10022263_26480</name>
</gene>
<keyword evidence="2" id="KW-0732">Signal</keyword>
<dbReference type="Proteomes" id="UP001500301">
    <property type="component" value="Unassembled WGS sequence"/>
</dbReference>
<keyword evidence="6" id="KW-1185">Reference proteome</keyword>
<dbReference type="InterPro" id="IPR006626">
    <property type="entry name" value="PbH1"/>
</dbReference>
<evidence type="ECO:0000313" key="5">
    <source>
        <dbReference type="EMBL" id="GAA3537532.1"/>
    </source>
</evidence>
<dbReference type="PROSITE" id="PS00330">
    <property type="entry name" value="HEMOLYSIN_CALCIUM"/>
    <property type="match status" value="5"/>
</dbReference>
<dbReference type="Pfam" id="PF17892">
    <property type="entry name" value="Cadherin_5"/>
    <property type="match status" value="1"/>
</dbReference>
<evidence type="ECO:0000256" key="2">
    <source>
        <dbReference type="SAM" id="SignalP"/>
    </source>
</evidence>
<dbReference type="NCBIfam" id="NF012211">
    <property type="entry name" value="tand_rpt_95"/>
    <property type="match status" value="7"/>
</dbReference>
<dbReference type="Pfam" id="PF17963">
    <property type="entry name" value="Big_9"/>
    <property type="match status" value="3"/>
</dbReference>
<dbReference type="InterPro" id="IPR001343">
    <property type="entry name" value="Hemolysn_Ca-bd"/>
</dbReference>
<evidence type="ECO:0000313" key="6">
    <source>
        <dbReference type="Proteomes" id="UP001500301"/>
    </source>
</evidence>
<dbReference type="PANTHER" id="PTHR38340:SF1">
    <property type="entry name" value="S-LAYER PROTEIN"/>
    <property type="match status" value="1"/>
</dbReference>
<feature type="domain" description="RapA2 cadherin-like" evidence="3">
    <location>
        <begin position="494"/>
        <end position="559"/>
    </location>
</feature>
<dbReference type="InterPro" id="IPR018511">
    <property type="entry name" value="Hemolysin-typ_Ca-bd_CS"/>
</dbReference>
<sequence>MTIGRGITRAAKVTSWGGAGVLLLATALPATAVAPSAPARSSCTIAGTPGPDVLVGTPGRDVICGRGGDDRITGGAGDDVISGGPGDDVIDGGAGDDVLWGSAGDDVLRGGSGADQLRGGAGDDALRGQAGDDELRGGAGSDDLQGGRGDDSLYAGRGDDRLAGGPGADDLGCGRGTDTTVGSAGDHLARSCDDHGTPPTPPTPPRQPGAPVAVDDTVSGDEDAVLELPVGGAGSPVANDSDPDGDPLTVTAVADALGGTVSIVGAVIRFTPTPDRCGSGAGRFDYTVGDGTGRTDVGRVTVDLGCLPDDPTAADDVATLAEDAPATAIPVLANDADVDADPLVIGSVTQPGHGTVVVTGAGTGLTYQPDPDFCTTPPGTTPDTFTYTLTPGGVTASVAVEVTCVDDAPAAIDDVATVAEDAPASAIDVLANDTDVDGGPKSVVSVTQPDHGTVAITGGGTGLTYEPADDYCNTQAGGTPDTFGYTLTPGADEATVSVTVTCVDDAPAAIDDVATVAEDAPASAIDVLANDADVDGDPFAIGSVTQPANGTVVITGGGTGLTYAPAANYCNAPPATSLDTFTYTLSPGGDVATVSVTVTCVGDAPVAVNDSATVLEDASASAVAVLANDLDPDAGGVQVTSLTQPANGTAAITGGGTGVTYTPAANYCNAPPGTILDTFTYTITGGSTATVTMTVTCVDDPSTAVADQVTIDEDTGGPITVLANDQVGDTPPSVTSVTQPAHGVATTNGATVSYTPAANYCNAPPGTALDTFTYTITGGSTATVTVTVTCVNDAPIAASLTLPAGSGAIGNTLLVVDDPTDGAPSATGPRKSVTADLLAGASDIETNADVAVVAATVTTAQGGSATLQADGDFTYSPPAGCAVASDSFMYTVTDQDPAGAVTSTATVTVPVSGCVWYVANDAAGNSGTSSAPFDTLAQAASASSAGQTIYVDAGDGTSTGYDAGIVLKSGQRLVGEAQDLVVGGVTLAAGVAGQRPLLTATGADVVTMAAANDVTGVRIDPSGAGGGIAAGAGDGGTIDDVRIIDTGNAGTQPALEVDGLTTGIAVSDLVVDTSAATGQASTSIGVRLNAAGTVTFDPASTIQVTTKGARALSATSTGLGTSVFDAITVTGSGSGAVELVSTTGTTTFGDLSLTTTGSTVAAFRLQSAGSVTVPAGAAADISAGGGPAVDVSATTAPQLAFDTVTSTSSTTTGLNLDGLGAGSFTATGGTIGGAQGTAVDVNGGSGTITYPGAITDGTGGTLEVTARSGGTVTLSGSLTDGPDNGGGIVLTGNTGGSTVVSGATKTFSTGTSAALTMNGSDGHTLNVTGGNLALTTTSGEGLKATTSGSLTVTGSGNTIASGTGRALWVSDTDIGAAGLTLARVDAAGGVGGILVSNTGSAGSLTVTGTGGTCTAATTSGCTGGVISGTTGADSSSTTPDGAGIVLASTKAPSLTRMWIHDHANYGIRGSGVAGLTIANSVVNGSNGTTEASPYDDSSIRLDSASGAVSVSDSHVSGGYEDNLRVTGTGGALDVSVTNVTFGANGSRPNNDALAIESTLTAGSLHTTITGNTFSSAAGDLLSVYHSGSGAGDVAVTGNTFANTHPAIATGGGGVTIYQDGLAGGTTMDVSGNSFRGAVGPGVLVAKGQGAARQKGTFANNTIGVSGVPNSGSAEGSGLKLQQVGAGSTEWAVTGNQIRGYNNFGIEVVAGGGASAQGGIVSTVVTGNTIAEPGTTAGTLSFPKQGVHYNVGTFPGDTFDVCADVRANTLAASGADAVPSAAYDYDVRLRQRQSTTIRVPGYAGANNNDAAVQAFVAAQNPAGSPTVITSNTVGTGGGGFVGTACPVLPAP</sequence>
<dbReference type="InterPro" id="IPR050557">
    <property type="entry name" value="RTX_toxin/Mannuronan_C5-epim"/>
</dbReference>
<feature type="compositionally biased region" description="Basic and acidic residues" evidence="1">
    <location>
        <begin position="187"/>
        <end position="196"/>
    </location>
</feature>
<evidence type="ECO:0000256" key="1">
    <source>
        <dbReference type="SAM" id="MobiDB-lite"/>
    </source>
</evidence>
<feature type="signal peptide" evidence="2">
    <location>
        <begin position="1"/>
        <end position="32"/>
    </location>
</feature>